<dbReference type="InterPro" id="IPR044068">
    <property type="entry name" value="CB"/>
</dbReference>
<dbReference type="InterPro" id="IPR057084">
    <property type="entry name" value="Int_N"/>
</dbReference>
<organism evidence="7 8">
    <name type="scientific">Methylotuvimicrobium alcaliphilum (strain DSM 19304 / NCIMB 14124 / VKM B-2133 / 20Z)</name>
    <name type="common">Methylomicrobium alcaliphilum</name>
    <dbReference type="NCBI Taxonomy" id="1091494"/>
    <lineage>
        <taxon>Bacteria</taxon>
        <taxon>Pseudomonadati</taxon>
        <taxon>Pseudomonadota</taxon>
        <taxon>Gammaproteobacteria</taxon>
        <taxon>Methylococcales</taxon>
        <taxon>Methylococcaceae</taxon>
        <taxon>Methylotuvimicrobium</taxon>
    </lineage>
</organism>
<dbReference type="GO" id="GO:0006310">
    <property type="term" value="P:DNA recombination"/>
    <property type="evidence" value="ECO:0007669"/>
    <property type="project" value="UniProtKB-KW"/>
</dbReference>
<dbReference type="GO" id="GO:0015074">
    <property type="term" value="P:DNA integration"/>
    <property type="evidence" value="ECO:0007669"/>
    <property type="project" value="UniProtKB-KW"/>
</dbReference>
<keyword evidence="2 4" id="KW-0238">DNA-binding</keyword>
<name>G4SYY4_META2</name>
<evidence type="ECO:0000313" key="8">
    <source>
        <dbReference type="Proteomes" id="UP000008315"/>
    </source>
</evidence>
<dbReference type="GO" id="GO:0003677">
    <property type="term" value="F:DNA binding"/>
    <property type="evidence" value="ECO:0007669"/>
    <property type="project" value="UniProtKB-UniRule"/>
</dbReference>
<evidence type="ECO:0000256" key="3">
    <source>
        <dbReference type="ARBA" id="ARBA00023172"/>
    </source>
</evidence>
<keyword evidence="8" id="KW-1185">Reference proteome</keyword>
<reference evidence="8" key="1">
    <citation type="journal article" date="2012" name="J. Bacteriol.">
        <title>Genome sequence of the haloalkaliphilic methanotrophic bacterium Methylomicrobium alcaliphilum 20Z.</title>
        <authorList>
            <person name="Vuilleumier S."/>
            <person name="Khmelenina V.N."/>
            <person name="Bringel F."/>
            <person name="Reshetnikov A.S."/>
            <person name="Lajus A."/>
            <person name="Mangenot S."/>
            <person name="Rouy Z."/>
            <person name="Op den Camp H.J."/>
            <person name="Jetten M.S."/>
            <person name="Dispirito A.A."/>
            <person name="Dunfield P."/>
            <person name="Klotz M.G."/>
            <person name="Semrau J.D."/>
            <person name="Stein L.Y."/>
            <person name="Barbe V."/>
            <person name="Medigue C."/>
            <person name="Trotsenko Y.A."/>
            <person name="Kalyuzhnaya M.G."/>
        </authorList>
    </citation>
    <scope>NUCLEOTIDE SEQUENCE [LARGE SCALE GENOMIC DNA]</scope>
    <source>
        <strain evidence="8">DSM 19304 / NCIMB 14124 / VKM B-2133 / 20Z</strain>
    </source>
</reference>
<dbReference type="CDD" id="cd00796">
    <property type="entry name" value="INT_Rci_Hp1_C"/>
    <property type="match status" value="1"/>
</dbReference>
<dbReference type="EMBL" id="FO082060">
    <property type="protein sequence ID" value="CCE25441.1"/>
    <property type="molecule type" value="Genomic_DNA"/>
</dbReference>
<dbReference type="InterPro" id="IPR002104">
    <property type="entry name" value="Integrase_catalytic"/>
</dbReference>
<dbReference type="PROSITE" id="PS51898">
    <property type="entry name" value="TYR_RECOMBINASE"/>
    <property type="match status" value="1"/>
</dbReference>
<dbReference type="PANTHER" id="PTHR30349:SF93">
    <property type="entry name" value="FELS-2 PROPHAGE PROTEIN"/>
    <property type="match status" value="1"/>
</dbReference>
<dbReference type="RefSeq" id="WP_014150194.1">
    <property type="nucleotide sequence ID" value="NC_016112.1"/>
</dbReference>
<keyword evidence="1" id="KW-0229">DNA integration</keyword>
<evidence type="ECO:0000313" key="7">
    <source>
        <dbReference type="EMBL" id="CCE25441.1"/>
    </source>
</evidence>
<dbReference type="PATRIC" id="fig|271065.3.peg.3913"/>
<dbReference type="InterPro" id="IPR050090">
    <property type="entry name" value="Tyrosine_recombinase_XerCD"/>
</dbReference>
<dbReference type="Gene3D" id="1.10.443.10">
    <property type="entry name" value="Intergrase catalytic core"/>
    <property type="match status" value="1"/>
</dbReference>
<evidence type="ECO:0000259" key="5">
    <source>
        <dbReference type="PROSITE" id="PS51898"/>
    </source>
</evidence>
<dbReference type="InterPro" id="IPR011010">
    <property type="entry name" value="DNA_brk_join_enz"/>
</dbReference>
<feature type="domain" description="Core-binding (CB)" evidence="6">
    <location>
        <begin position="59"/>
        <end position="138"/>
    </location>
</feature>
<dbReference type="KEGG" id="mah:MEALZ_3785"/>
<protein>
    <submittedName>
        <fullName evidence="7">Integrase</fullName>
    </submittedName>
</protein>
<feature type="domain" description="Tyr recombinase" evidence="5">
    <location>
        <begin position="160"/>
        <end position="325"/>
    </location>
</feature>
<dbReference type="AlphaFoldDB" id="G4SYY4"/>
<proteinExistence type="predicted"/>
<dbReference type="Proteomes" id="UP000008315">
    <property type="component" value="Chromosome"/>
</dbReference>
<dbReference type="InterPro" id="IPR010998">
    <property type="entry name" value="Integrase_recombinase_N"/>
</dbReference>
<dbReference type="Pfam" id="PF00589">
    <property type="entry name" value="Phage_integrase"/>
    <property type="match status" value="1"/>
</dbReference>
<evidence type="ECO:0000256" key="4">
    <source>
        <dbReference type="PROSITE-ProRule" id="PRU01248"/>
    </source>
</evidence>
<dbReference type="PROSITE" id="PS51900">
    <property type="entry name" value="CB"/>
    <property type="match status" value="1"/>
</dbReference>
<dbReference type="PANTHER" id="PTHR30349">
    <property type="entry name" value="PHAGE INTEGRASE-RELATED"/>
    <property type="match status" value="1"/>
</dbReference>
<dbReference type="STRING" id="1091494.MEALZ_3785"/>
<evidence type="ECO:0000256" key="1">
    <source>
        <dbReference type="ARBA" id="ARBA00022908"/>
    </source>
</evidence>
<dbReference type="InterPro" id="IPR013762">
    <property type="entry name" value="Integrase-like_cat_sf"/>
</dbReference>
<evidence type="ECO:0000256" key="2">
    <source>
        <dbReference type="ARBA" id="ARBA00023125"/>
    </source>
</evidence>
<dbReference type="SUPFAM" id="SSF56349">
    <property type="entry name" value="DNA breaking-rejoining enzymes"/>
    <property type="match status" value="1"/>
</dbReference>
<accession>G4SYY4</accession>
<sequence>MAIKKTESGWLADIQPGGRGGKRFRKNFKTKAEALRWEAHVKTKIIKNPDWEPDKKDFRRLSDLMRFWHDHHGKSLKAEKNTFGRLLLVCERLGDPYGHQVTPEMLSEYRTARLAEGITPNGVNREIAYVRSAFNELIRLGQWNKENPAAKLRQFKIDEQELSYLTTEQIKELFIELEKSNSRDILLVASLCLATGARWSEAIGITKRNIRNNAVSFNGTKSGKSRCVPIPEGLTKRLIDHGSGLDDDSALFCNCIEAFKFAIERTSIILPKGQSSHVLRHSFASHFMMNGGNILTLQKILGHQSLTMTMRYAHLSPDHLEKARELSPFAKIF</sequence>
<dbReference type="HOGENOM" id="CLU_027562_44_0_6"/>
<gene>
    <name evidence="7" type="primary">int</name>
    <name evidence="7" type="ordered locus">MEALZ_3785</name>
</gene>
<keyword evidence="3" id="KW-0233">DNA recombination</keyword>
<dbReference type="Gene3D" id="1.10.150.130">
    <property type="match status" value="1"/>
</dbReference>
<dbReference type="Pfam" id="PF24624">
    <property type="entry name" value="Int_N"/>
    <property type="match status" value="1"/>
</dbReference>
<evidence type="ECO:0000259" key="6">
    <source>
        <dbReference type="PROSITE" id="PS51900"/>
    </source>
</evidence>